<evidence type="ECO:0000256" key="1">
    <source>
        <dbReference type="ARBA" id="ARBA00006484"/>
    </source>
</evidence>
<evidence type="ECO:0000313" key="7">
    <source>
        <dbReference type="Proteomes" id="UP000290189"/>
    </source>
</evidence>
<evidence type="ECO:0000313" key="6">
    <source>
        <dbReference type="Proteomes" id="UP000039324"/>
    </source>
</evidence>
<dbReference type="InterPro" id="IPR020904">
    <property type="entry name" value="Sc_DH/Rdtase_CS"/>
</dbReference>
<dbReference type="EMBL" id="CDSF01000078">
    <property type="protein sequence ID" value="CEO97038.1"/>
    <property type="molecule type" value="Genomic_DNA"/>
</dbReference>
<evidence type="ECO:0000313" key="5">
    <source>
        <dbReference type="EMBL" id="SPR01019.1"/>
    </source>
</evidence>
<dbReference type="STRING" id="37360.A0A0G4IP17"/>
<feature type="domain" description="Ketoreductase" evidence="3">
    <location>
        <begin position="4"/>
        <end position="199"/>
    </location>
</feature>
<dbReference type="SMART" id="SM00822">
    <property type="entry name" value="PKS_KR"/>
    <property type="match status" value="1"/>
</dbReference>
<evidence type="ECO:0000256" key="2">
    <source>
        <dbReference type="ARBA" id="ARBA00023002"/>
    </source>
</evidence>
<comment type="similarity">
    <text evidence="1">Belongs to the short-chain dehydrogenases/reductases (SDR) family.</text>
</comment>
<dbReference type="OrthoDB" id="10253736at2759"/>
<dbReference type="SUPFAM" id="SSF51735">
    <property type="entry name" value="NAD(P)-binding Rossmann-fold domains"/>
    <property type="match status" value="1"/>
</dbReference>
<keyword evidence="5" id="KW-0496">Mitochondrion</keyword>
<gene>
    <name evidence="4" type="ORF">PBRA_005642</name>
    <name evidence="5" type="ORF">PLBR_LOCUS8234</name>
</gene>
<proteinExistence type="inferred from homology"/>
<dbReference type="AlphaFoldDB" id="A0A0G4IP17"/>
<dbReference type="EMBL" id="OVEO01000016">
    <property type="protein sequence ID" value="SPR01019.1"/>
    <property type="molecule type" value="Genomic_DNA"/>
</dbReference>
<name>A0A0G4IP17_PLABS</name>
<dbReference type="InterPro" id="IPR057326">
    <property type="entry name" value="KR_dom"/>
</dbReference>
<dbReference type="InterPro" id="IPR036291">
    <property type="entry name" value="NAD(P)-bd_dom_sf"/>
</dbReference>
<dbReference type="InterPro" id="IPR002347">
    <property type="entry name" value="SDR_fam"/>
</dbReference>
<organism evidence="4 6">
    <name type="scientific">Plasmodiophora brassicae</name>
    <name type="common">Clubroot disease agent</name>
    <dbReference type="NCBI Taxonomy" id="37360"/>
    <lineage>
        <taxon>Eukaryota</taxon>
        <taxon>Sar</taxon>
        <taxon>Rhizaria</taxon>
        <taxon>Endomyxa</taxon>
        <taxon>Phytomyxea</taxon>
        <taxon>Plasmodiophorida</taxon>
        <taxon>Plasmodiophoridae</taxon>
        <taxon>Plasmodiophora</taxon>
    </lineage>
</organism>
<dbReference type="Proteomes" id="UP000039324">
    <property type="component" value="Unassembled WGS sequence"/>
</dbReference>
<dbReference type="Gene3D" id="3.40.50.720">
    <property type="entry name" value="NAD(P)-binding Rossmann-like Domain"/>
    <property type="match status" value="1"/>
</dbReference>
<protein>
    <recommendedName>
        <fullName evidence="3">Ketoreductase domain-containing protein</fullName>
    </recommendedName>
</protein>
<evidence type="ECO:0000259" key="3">
    <source>
        <dbReference type="SMART" id="SM00822"/>
    </source>
</evidence>
<dbReference type="PROSITE" id="PS00061">
    <property type="entry name" value="ADH_SHORT"/>
    <property type="match status" value="1"/>
</dbReference>
<dbReference type="OMA" id="TGAECHY"/>
<dbReference type="Proteomes" id="UP000290189">
    <property type="component" value="Unassembled WGS sequence"/>
</dbReference>
<dbReference type="Pfam" id="PF00106">
    <property type="entry name" value="adh_short"/>
    <property type="match status" value="1"/>
</dbReference>
<dbReference type="PANTHER" id="PTHR24322:SF736">
    <property type="entry name" value="RETINOL DEHYDROGENASE 10"/>
    <property type="match status" value="1"/>
</dbReference>
<reference evidence="4 6" key="1">
    <citation type="submission" date="2015-02" db="EMBL/GenBank/DDBJ databases">
        <authorList>
            <person name="Chooi Y.-H."/>
        </authorList>
    </citation>
    <scope>NUCLEOTIDE SEQUENCE [LARGE SCALE GENOMIC DNA]</scope>
    <source>
        <strain evidence="4">E3</strain>
    </source>
</reference>
<sequence length="275" mass="29938">MGADVVVVVGGGRGIGLATARVMGARGDAVVVVDCDAGSIERIRNEEQGIAKAICCDVTDADAWEACVLLIKKFVAPRHVSVVMHTAAVLNGKSVDDLTRADVRRSFDINVLSWYSVVRAFLPDMKRHRRGLVITMSSIVAYGAGADASDYCATKSAVLSMNDCLRLELTRDGYSDCVHTMVVHPYLTSTGLFEGARLNLAWLFPVQTPEDVAQAIVRGIRRRSPKIFIPRRLALVAAVQCMLPTFLQDVVYSISGALNFMENYTGRVSVDDKQK</sequence>
<accession>A0A0G4IP17</accession>
<geneLocation type="mitochondrion" evidence="5"/>
<keyword evidence="2" id="KW-0560">Oxidoreductase</keyword>
<keyword evidence="6" id="KW-1185">Reference proteome</keyword>
<evidence type="ECO:0000313" key="4">
    <source>
        <dbReference type="EMBL" id="CEO97038.1"/>
    </source>
</evidence>
<dbReference type="PRINTS" id="PR00081">
    <property type="entry name" value="GDHRDH"/>
</dbReference>
<reference evidence="5 7" key="2">
    <citation type="submission" date="2018-03" db="EMBL/GenBank/DDBJ databases">
        <authorList>
            <person name="Fogelqvist J."/>
        </authorList>
    </citation>
    <scope>NUCLEOTIDE SEQUENCE [LARGE SCALE GENOMIC DNA]</scope>
</reference>
<dbReference type="GO" id="GO:0016616">
    <property type="term" value="F:oxidoreductase activity, acting on the CH-OH group of donors, NAD or NADP as acceptor"/>
    <property type="evidence" value="ECO:0007669"/>
    <property type="project" value="TreeGrafter"/>
</dbReference>
<dbReference type="PANTHER" id="PTHR24322">
    <property type="entry name" value="PKSB"/>
    <property type="match status" value="1"/>
</dbReference>